<evidence type="ECO:0000259" key="8">
    <source>
        <dbReference type="Pfam" id="PF02776"/>
    </source>
</evidence>
<dbReference type="GO" id="GO:0019295">
    <property type="term" value="P:coenzyme M biosynthetic process"/>
    <property type="evidence" value="ECO:0007669"/>
    <property type="project" value="UniProtKB-KW"/>
</dbReference>
<proteinExistence type="predicted"/>
<dbReference type="GO" id="GO:0050545">
    <property type="term" value="F:sulfopyruvate decarboxylase activity"/>
    <property type="evidence" value="ECO:0007669"/>
    <property type="project" value="UniProtKB-EC"/>
</dbReference>
<dbReference type="PANTHER" id="PTHR42818:SF1">
    <property type="entry name" value="SULFOPYRUVATE DECARBOXYLASE"/>
    <property type="match status" value="1"/>
</dbReference>
<evidence type="ECO:0000256" key="5">
    <source>
        <dbReference type="ARBA" id="ARBA00038875"/>
    </source>
</evidence>
<name>Q0W895_METAR</name>
<evidence type="ECO:0000313" key="9">
    <source>
        <dbReference type="EMBL" id="CAJ35398.1"/>
    </source>
</evidence>
<dbReference type="InterPro" id="IPR022494">
    <property type="entry name" value="Sulfopyruvate_deCO2ase_bsu"/>
</dbReference>
<dbReference type="Gene3D" id="3.40.50.970">
    <property type="match status" value="2"/>
</dbReference>
<dbReference type="EMBL" id="AM114193">
    <property type="protein sequence ID" value="CAJ35398.1"/>
    <property type="molecule type" value="Genomic_DNA"/>
</dbReference>
<keyword evidence="2" id="KW-0210">Decarboxylase</keyword>
<dbReference type="AlphaFoldDB" id="Q0W895"/>
<dbReference type="KEGG" id="rci:LRC441"/>
<keyword evidence="1" id="KW-0174">Coenzyme M biosynthesis</keyword>
<organism evidence="9 10">
    <name type="scientific">Methanocella arvoryzae (strain DSM 22066 / NBRC 105507 / MRE50)</name>
    <dbReference type="NCBI Taxonomy" id="351160"/>
    <lineage>
        <taxon>Archaea</taxon>
        <taxon>Methanobacteriati</taxon>
        <taxon>Methanobacteriota</taxon>
        <taxon>Stenosarchaea group</taxon>
        <taxon>Methanomicrobia</taxon>
        <taxon>Methanocellales</taxon>
        <taxon>Methanocellaceae</taxon>
        <taxon>Methanocella</taxon>
    </lineage>
</organism>
<evidence type="ECO:0000256" key="6">
    <source>
        <dbReference type="ARBA" id="ARBA00048551"/>
    </source>
</evidence>
<dbReference type="InterPro" id="IPR011766">
    <property type="entry name" value="TPP_enzyme_TPP-bd"/>
</dbReference>
<dbReference type="CDD" id="cd07035">
    <property type="entry name" value="TPP_PYR_POX_like"/>
    <property type="match status" value="1"/>
</dbReference>
<dbReference type="NCBIfam" id="TIGR03846">
    <property type="entry name" value="sulfopy_beta"/>
    <property type="match status" value="1"/>
</dbReference>
<protein>
    <recommendedName>
        <fullName evidence="5">sulfopyruvate decarboxylase</fullName>
        <ecNumber evidence="5">4.1.1.79</ecNumber>
    </recommendedName>
</protein>
<keyword evidence="4 9" id="KW-0456">Lyase</keyword>
<evidence type="ECO:0000259" key="7">
    <source>
        <dbReference type="Pfam" id="PF02775"/>
    </source>
</evidence>
<gene>
    <name evidence="9" type="primary">comD</name>
    <name evidence="9" type="ORF">LRC441</name>
</gene>
<feature type="domain" description="Thiamine pyrophosphate enzyme TPP-binding" evidence="7">
    <location>
        <begin position="228"/>
        <end position="344"/>
    </location>
</feature>
<dbReference type="SUPFAM" id="SSF52518">
    <property type="entry name" value="Thiamin diphosphate-binding fold (THDP-binding)"/>
    <property type="match status" value="2"/>
</dbReference>
<dbReference type="OrthoDB" id="53192at2157"/>
<evidence type="ECO:0000256" key="3">
    <source>
        <dbReference type="ARBA" id="ARBA00023052"/>
    </source>
</evidence>
<dbReference type="InterPro" id="IPR012001">
    <property type="entry name" value="Thiamin_PyroP_enz_TPP-bd_dom"/>
</dbReference>
<dbReference type="STRING" id="351160.LRC441"/>
<dbReference type="InterPro" id="IPR022502">
    <property type="entry name" value="Sulfopyruvate_deCO2ase_alpha"/>
</dbReference>
<dbReference type="InterPro" id="IPR029061">
    <property type="entry name" value="THDP-binding"/>
</dbReference>
<feature type="domain" description="Thiamine pyrophosphate enzyme N-terminal TPP-binding" evidence="8">
    <location>
        <begin position="1"/>
        <end position="105"/>
    </location>
</feature>
<keyword evidence="3" id="KW-0786">Thiamine pyrophosphate</keyword>
<dbReference type="Pfam" id="PF02775">
    <property type="entry name" value="TPP_enzyme_C"/>
    <property type="match status" value="1"/>
</dbReference>
<evidence type="ECO:0000256" key="1">
    <source>
        <dbReference type="ARBA" id="ARBA00022545"/>
    </source>
</evidence>
<keyword evidence="10" id="KW-1185">Reference proteome</keyword>
<dbReference type="eggNOG" id="arCOG01614">
    <property type="taxonomic scope" value="Archaea"/>
</dbReference>
<dbReference type="Proteomes" id="UP000000663">
    <property type="component" value="Chromosome"/>
</dbReference>
<accession>Q0W895</accession>
<reference evidence="9 10" key="1">
    <citation type="journal article" date="2006" name="Science">
        <title>Genome of rice cluster I archaea -- the key methane producers in the rice rhizosphere.</title>
        <authorList>
            <person name="Erkel C."/>
            <person name="Kube M."/>
            <person name="Reinhardt R."/>
            <person name="Liesack W."/>
        </authorList>
    </citation>
    <scope>NUCLEOTIDE SEQUENCE [LARGE SCALE GENOMIC DNA]</scope>
    <source>
        <strain evidence="10">DSM 22066 / NBRC 105507 / MRE50</strain>
    </source>
</reference>
<dbReference type="Pfam" id="PF02776">
    <property type="entry name" value="TPP_enzyme_N"/>
    <property type="match status" value="1"/>
</dbReference>
<sequence>MNVEQAVIDVMKQCGIDTVLTLPCDRMKNFLPLIPKNFREIPLSREEGGVGIAAGLYMSGKKPAMVIQSTGIGNSLTALSSLHKTYDLPLPILASWRGVYKESIQAQVHFGKFLPGVLDNMGIPYLVAEKPADLPAVRKAIDQSYKENTPYVILFSPKIWEGSTAKEAESAPQPQERSFDLNCSTRMPRATETRFDMIKAIVPYLRGKIVVSNIGVPSKELYAALDQPTNFYMTGSWGEVSAIGNGLAIGQQKEVVVLDGDGSILFNPNTLGMIAQESPENLTVIAFDNSAHGSTGNQPTYSSRMDLELLARVYGIGNTTKAATAKELLSALEKAGKGPRFIHVPVLAKNADVPNIPLSNVDIKKRFMEAI</sequence>
<dbReference type="GO" id="GO:0030976">
    <property type="term" value="F:thiamine pyrophosphate binding"/>
    <property type="evidence" value="ECO:0007669"/>
    <property type="project" value="InterPro"/>
</dbReference>
<evidence type="ECO:0000313" key="10">
    <source>
        <dbReference type="Proteomes" id="UP000000663"/>
    </source>
</evidence>
<dbReference type="CDD" id="cd03372">
    <property type="entry name" value="TPP_ComE"/>
    <property type="match status" value="1"/>
</dbReference>
<dbReference type="EC" id="4.1.1.79" evidence="5"/>
<evidence type="ECO:0000256" key="4">
    <source>
        <dbReference type="ARBA" id="ARBA00023239"/>
    </source>
</evidence>
<dbReference type="PATRIC" id="fig|351160.9.peg.2845"/>
<comment type="catalytic activity">
    <reaction evidence="6">
        <text>3-sulfopyruvate + H(+) = sulfoacetaldehyde + CO2</text>
        <dbReference type="Rhea" id="RHEA:20948"/>
        <dbReference type="ChEBI" id="CHEBI:15378"/>
        <dbReference type="ChEBI" id="CHEBI:16526"/>
        <dbReference type="ChEBI" id="CHEBI:57940"/>
        <dbReference type="ChEBI" id="CHEBI:58246"/>
        <dbReference type="EC" id="4.1.1.79"/>
    </reaction>
</comment>
<dbReference type="NCBIfam" id="TIGR03845">
    <property type="entry name" value="sulfopyru_alph"/>
    <property type="match status" value="1"/>
</dbReference>
<dbReference type="InterPro" id="IPR051818">
    <property type="entry name" value="TPP_dependent_decarboxylase"/>
</dbReference>
<dbReference type="PANTHER" id="PTHR42818">
    <property type="entry name" value="SULFOPYRUVATE DECARBOXYLASE SUBUNIT ALPHA"/>
    <property type="match status" value="1"/>
</dbReference>
<evidence type="ECO:0000256" key="2">
    <source>
        <dbReference type="ARBA" id="ARBA00022793"/>
    </source>
</evidence>